<keyword evidence="1" id="KW-0812">Transmembrane</keyword>
<organism evidence="3 4">
    <name type="scientific">Sporosarcina siberiensis</name>
    <dbReference type="NCBI Taxonomy" id="1365606"/>
    <lineage>
        <taxon>Bacteria</taxon>
        <taxon>Bacillati</taxon>
        <taxon>Bacillota</taxon>
        <taxon>Bacilli</taxon>
        <taxon>Bacillales</taxon>
        <taxon>Caryophanaceae</taxon>
        <taxon>Sporosarcina</taxon>
    </lineage>
</organism>
<feature type="transmembrane region" description="Helical" evidence="1">
    <location>
        <begin position="124"/>
        <end position="142"/>
    </location>
</feature>
<proteinExistence type="predicted"/>
<evidence type="ECO:0000256" key="1">
    <source>
        <dbReference type="SAM" id="Phobius"/>
    </source>
</evidence>
<name>A0ABW4SBQ5_9BACL</name>
<feature type="transmembrane region" description="Helical" evidence="1">
    <location>
        <begin position="80"/>
        <end position="112"/>
    </location>
</feature>
<dbReference type="Proteomes" id="UP001597218">
    <property type="component" value="Unassembled WGS sequence"/>
</dbReference>
<gene>
    <name evidence="3" type="ORF">ACFSFY_01720</name>
</gene>
<comment type="caution">
    <text evidence="3">The sequence shown here is derived from an EMBL/GenBank/DDBJ whole genome shotgun (WGS) entry which is preliminary data.</text>
</comment>
<keyword evidence="1" id="KW-0472">Membrane</keyword>
<dbReference type="InterPro" id="IPR009936">
    <property type="entry name" value="DUF1468"/>
</dbReference>
<accession>A0ABW4SBQ5</accession>
<feature type="transmembrane region" description="Helical" evidence="1">
    <location>
        <begin position="12"/>
        <end position="28"/>
    </location>
</feature>
<dbReference type="Pfam" id="PF07331">
    <property type="entry name" value="TctB"/>
    <property type="match status" value="1"/>
</dbReference>
<sequence length="153" mass="17897">MSIRNMDRKVALILMAIAVFYLILSYQLPDFAFVEIDADALPKGLGFLLLILSVLLFIHNNPETEEEIKKRTLKKEDKMLLIYTLIALLLFVFFLEILGFVLSTVIFLIVTMRMFEYRNWTRSIIVSIVFALILYFSFNYVLKIYLPQGILPF</sequence>
<feature type="transmembrane region" description="Helical" evidence="1">
    <location>
        <begin position="40"/>
        <end position="59"/>
    </location>
</feature>
<evidence type="ECO:0000313" key="4">
    <source>
        <dbReference type="Proteomes" id="UP001597218"/>
    </source>
</evidence>
<protein>
    <submittedName>
        <fullName evidence="3">Tripartite tricarboxylate transporter TctB family protein</fullName>
    </submittedName>
</protein>
<feature type="domain" description="DUF1468" evidence="2">
    <location>
        <begin position="10"/>
        <end position="147"/>
    </location>
</feature>
<evidence type="ECO:0000313" key="3">
    <source>
        <dbReference type="EMBL" id="MFD1926791.1"/>
    </source>
</evidence>
<keyword evidence="1" id="KW-1133">Transmembrane helix</keyword>
<keyword evidence="4" id="KW-1185">Reference proteome</keyword>
<evidence type="ECO:0000259" key="2">
    <source>
        <dbReference type="Pfam" id="PF07331"/>
    </source>
</evidence>
<dbReference type="RefSeq" id="WP_381535448.1">
    <property type="nucleotide sequence ID" value="NZ_JBHUGI010000004.1"/>
</dbReference>
<reference evidence="4" key="1">
    <citation type="journal article" date="2019" name="Int. J. Syst. Evol. Microbiol.">
        <title>The Global Catalogue of Microorganisms (GCM) 10K type strain sequencing project: providing services to taxonomists for standard genome sequencing and annotation.</title>
        <authorList>
            <consortium name="The Broad Institute Genomics Platform"/>
            <consortium name="The Broad Institute Genome Sequencing Center for Infectious Disease"/>
            <person name="Wu L."/>
            <person name="Ma J."/>
        </authorList>
    </citation>
    <scope>NUCLEOTIDE SEQUENCE [LARGE SCALE GENOMIC DNA]</scope>
    <source>
        <strain evidence="4">CGMCC 4.7177</strain>
    </source>
</reference>
<dbReference type="EMBL" id="JBHUGI010000004">
    <property type="protein sequence ID" value="MFD1926791.1"/>
    <property type="molecule type" value="Genomic_DNA"/>
</dbReference>